<dbReference type="Gene3D" id="1.10.150.470">
    <property type="match status" value="1"/>
</dbReference>
<dbReference type="InterPro" id="IPR029063">
    <property type="entry name" value="SAM-dependent_MTases_sf"/>
</dbReference>
<evidence type="ECO:0000259" key="2">
    <source>
        <dbReference type="Pfam" id="PF21106"/>
    </source>
</evidence>
<gene>
    <name evidence="3" type="ORF">PJ311_11440</name>
</gene>
<dbReference type="InterPro" id="IPR052933">
    <property type="entry name" value="DNA_Protect_Modify"/>
</dbReference>
<sequence length="328" mass="37286">MQTNQVEVIYEWLDNGTKMIADDRQIPYIEALAEAGEAFFLREIHHPLSDSATQKMKDLIDKAHFSECNHESIRKAFQLAILKGLKNVAHPNRQMTPDTIGVFIGYLVEKFMGHKKGITLFDPAVGTGNLLFAVLNQLGESTGKAFGSDIDDVLLKLAYGQANLQQKEVEFFNQDSLQPIFMDPVDVVISDFPVGYYPDDENAKRFHVKADEGHSFAHHLFIEQSLQYTKPGGYLFLVIPNHLFESSQSEQLKLFLKENTYINAVLQLPLSIFKDKENAKSILVMQKHGEKVKAPNQVLLAELPSFSKQQAMLEMTVKIDHWYKQEKN</sequence>
<evidence type="ECO:0000259" key="1">
    <source>
        <dbReference type="Pfam" id="PF02384"/>
    </source>
</evidence>
<dbReference type="SUPFAM" id="SSF53335">
    <property type="entry name" value="S-adenosyl-L-methionine-dependent methyltransferases"/>
    <property type="match status" value="1"/>
</dbReference>
<dbReference type="PIRSF" id="PIRSF026567">
    <property type="entry name" value="Adenine_mtase_bact_prd"/>
    <property type="match status" value="1"/>
</dbReference>
<dbReference type="Proteomes" id="UP001211894">
    <property type="component" value="Unassembled WGS sequence"/>
</dbReference>
<dbReference type="Gene3D" id="3.40.50.150">
    <property type="entry name" value="Vaccinia Virus protein VP39"/>
    <property type="match status" value="1"/>
</dbReference>
<comment type="caution">
    <text evidence="3">The sequence shown here is derived from an EMBL/GenBank/DDBJ whole genome shotgun (WGS) entry which is preliminary data.</text>
</comment>
<keyword evidence="3" id="KW-0808">Transferase</keyword>
<protein>
    <submittedName>
        <fullName evidence="3">Class I SAM-dependent methyltransferase</fullName>
    </submittedName>
</protein>
<feature type="domain" description="DNA methylase adenine-specific" evidence="1">
    <location>
        <begin position="96"/>
        <end position="310"/>
    </location>
</feature>
<feature type="domain" description="YtxK-like N-terminal helical" evidence="2">
    <location>
        <begin position="7"/>
        <end position="85"/>
    </location>
</feature>
<keyword evidence="4" id="KW-1185">Reference proteome</keyword>
<keyword evidence="3" id="KW-0489">Methyltransferase</keyword>
<evidence type="ECO:0000313" key="3">
    <source>
        <dbReference type="EMBL" id="MDA7027223.1"/>
    </source>
</evidence>
<dbReference type="CDD" id="cd02440">
    <property type="entry name" value="AdoMet_MTases"/>
    <property type="match status" value="1"/>
</dbReference>
<evidence type="ECO:0000313" key="4">
    <source>
        <dbReference type="Proteomes" id="UP001211894"/>
    </source>
</evidence>
<dbReference type="Pfam" id="PF02384">
    <property type="entry name" value="N6_Mtase"/>
    <property type="match status" value="1"/>
</dbReference>
<dbReference type="RefSeq" id="WP_271341069.1">
    <property type="nucleotide sequence ID" value="NZ_JAQKAB010000007.1"/>
</dbReference>
<dbReference type="PANTHER" id="PTHR41313">
    <property type="entry name" value="ADENINE-SPECIFIC METHYLTRANSFERASE"/>
    <property type="match status" value="1"/>
</dbReference>
<dbReference type="InterPro" id="IPR016843">
    <property type="entry name" value="S-AdoMet-dep_Ade-MeTrfase_prd"/>
</dbReference>
<dbReference type="PANTHER" id="PTHR41313:SF1">
    <property type="entry name" value="DNA METHYLASE ADENINE-SPECIFIC DOMAIN-CONTAINING PROTEIN"/>
    <property type="match status" value="1"/>
</dbReference>
<dbReference type="GO" id="GO:0008168">
    <property type="term" value="F:methyltransferase activity"/>
    <property type="evidence" value="ECO:0007669"/>
    <property type="project" value="UniProtKB-KW"/>
</dbReference>
<name>A0ABT4X4M8_9BACI</name>
<dbReference type="InterPro" id="IPR048375">
    <property type="entry name" value="YtxK-like_N"/>
</dbReference>
<reference evidence="3 4" key="1">
    <citation type="submission" date="2023-01" db="EMBL/GenBank/DDBJ databases">
        <title>Bacillus changyiensis sp. nov., isolated from a coastal deposit.</title>
        <authorList>
            <person name="Xiao G."/>
            <person name="Lai Q."/>
            <person name="Hu Z."/>
            <person name="Shao Z."/>
        </authorList>
    </citation>
    <scope>NUCLEOTIDE SEQUENCE [LARGE SCALE GENOMIC DNA]</scope>
    <source>
        <strain evidence="3 4">CLL-7-23</strain>
    </source>
</reference>
<dbReference type="EMBL" id="JAQKAB010000007">
    <property type="protein sequence ID" value="MDA7027223.1"/>
    <property type="molecule type" value="Genomic_DNA"/>
</dbReference>
<dbReference type="InterPro" id="IPR003356">
    <property type="entry name" value="DNA_methylase_A-5"/>
</dbReference>
<accession>A0ABT4X4M8</accession>
<dbReference type="PRINTS" id="PR00507">
    <property type="entry name" value="N12N6MTFRASE"/>
</dbReference>
<proteinExistence type="predicted"/>
<organism evidence="3 4">
    <name type="scientific">Bacillus changyiensis</name>
    <dbReference type="NCBI Taxonomy" id="3004103"/>
    <lineage>
        <taxon>Bacteria</taxon>
        <taxon>Bacillati</taxon>
        <taxon>Bacillota</taxon>
        <taxon>Bacilli</taxon>
        <taxon>Bacillales</taxon>
        <taxon>Bacillaceae</taxon>
        <taxon>Bacillus</taxon>
    </lineage>
</organism>
<dbReference type="Pfam" id="PF21106">
    <property type="entry name" value="YtxK_like"/>
    <property type="match status" value="1"/>
</dbReference>
<dbReference type="GO" id="GO:0032259">
    <property type="term" value="P:methylation"/>
    <property type="evidence" value="ECO:0007669"/>
    <property type="project" value="UniProtKB-KW"/>
</dbReference>